<protein>
    <submittedName>
        <fullName evidence="1">CW-type Zinc Finger</fullName>
    </submittedName>
</protein>
<comment type="caution">
    <text evidence="1">The sequence shown here is derived from an EMBL/GenBank/DDBJ whole genome shotgun (WGS) entry which is preliminary data.</text>
</comment>
<reference evidence="2" key="1">
    <citation type="journal article" date="2019" name="Curr. Biol.">
        <title>Genome Sequence of Striga asiatica Provides Insight into the Evolution of Plant Parasitism.</title>
        <authorList>
            <person name="Yoshida S."/>
            <person name="Kim S."/>
            <person name="Wafula E.K."/>
            <person name="Tanskanen J."/>
            <person name="Kim Y.M."/>
            <person name="Honaas L."/>
            <person name="Yang Z."/>
            <person name="Spallek T."/>
            <person name="Conn C.E."/>
            <person name="Ichihashi Y."/>
            <person name="Cheong K."/>
            <person name="Cui S."/>
            <person name="Der J.P."/>
            <person name="Gundlach H."/>
            <person name="Jiao Y."/>
            <person name="Hori C."/>
            <person name="Ishida J.K."/>
            <person name="Kasahara H."/>
            <person name="Kiba T."/>
            <person name="Kim M.S."/>
            <person name="Koo N."/>
            <person name="Laohavisit A."/>
            <person name="Lee Y.H."/>
            <person name="Lumba S."/>
            <person name="McCourt P."/>
            <person name="Mortimer J.C."/>
            <person name="Mutuku J.M."/>
            <person name="Nomura T."/>
            <person name="Sasaki-Sekimoto Y."/>
            <person name="Seto Y."/>
            <person name="Wang Y."/>
            <person name="Wakatake T."/>
            <person name="Sakakibara H."/>
            <person name="Demura T."/>
            <person name="Yamaguchi S."/>
            <person name="Yoneyama K."/>
            <person name="Manabe R.I."/>
            <person name="Nelson D.C."/>
            <person name="Schulman A.H."/>
            <person name="Timko M.P."/>
            <person name="dePamphilis C.W."/>
            <person name="Choi D."/>
            <person name="Shirasu K."/>
        </authorList>
    </citation>
    <scope>NUCLEOTIDE SEQUENCE [LARGE SCALE GENOMIC DNA]</scope>
    <source>
        <strain evidence="2">cv. UVA1</strain>
    </source>
</reference>
<dbReference type="Proteomes" id="UP000325081">
    <property type="component" value="Unassembled WGS sequence"/>
</dbReference>
<accession>A0A5A7QTD4</accession>
<sequence length="125" mass="14067">MTNCSMIRLPGLIRIRVADSSTDKNTERRDARPFFIMQDYGCVESEKPLVASKIGRGAFRGSMGGQYSTFTGEADSDPVCQRKKISPPFYFNRLFTLYSDRIISLCIGPLGKKKKNLLLPMYTKG</sequence>
<dbReference type="AlphaFoldDB" id="A0A5A7QTD4"/>
<gene>
    <name evidence="1" type="ORF">STAS_24832</name>
</gene>
<dbReference type="EMBL" id="BKCP01008037">
    <property type="protein sequence ID" value="GER47687.1"/>
    <property type="molecule type" value="Genomic_DNA"/>
</dbReference>
<evidence type="ECO:0000313" key="2">
    <source>
        <dbReference type="Proteomes" id="UP000325081"/>
    </source>
</evidence>
<proteinExistence type="predicted"/>
<evidence type="ECO:0000313" key="1">
    <source>
        <dbReference type="EMBL" id="GER47687.1"/>
    </source>
</evidence>
<keyword evidence="2" id="KW-1185">Reference proteome</keyword>
<name>A0A5A7QTD4_STRAF</name>
<organism evidence="1 2">
    <name type="scientific">Striga asiatica</name>
    <name type="common">Asiatic witchweed</name>
    <name type="synonym">Buchnera asiatica</name>
    <dbReference type="NCBI Taxonomy" id="4170"/>
    <lineage>
        <taxon>Eukaryota</taxon>
        <taxon>Viridiplantae</taxon>
        <taxon>Streptophyta</taxon>
        <taxon>Embryophyta</taxon>
        <taxon>Tracheophyta</taxon>
        <taxon>Spermatophyta</taxon>
        <taxon>Magnoliopsida</taxon>
        <taxon>eudicotyledons</taxon>
        <taxon>Gunneridae</taxon>
        <taxon>Pentapetalae</taxon>
        <taxon>asterids</taxon>
        <taxon>lamiids</taxon>
        <taxon>Lamiales</taxon>
        <taxon>Orobanchaceae</taxon>
        <taxon>Buchnereae</taxon>
        <taxon>Striga</taxon>
    </lineage>
</organism>